<dbReference type="GO" id="GO:0005737">
    <property type="term" value="C:cytoplasm"/>
    <property type="evidence" value="ECO:0007669"/>
    <property type="project" value="EnsemblPlants"/>
</dbReference>
<sequence>MCSPSTKIMASHTSHPRAFSSGDGRTTTPIESFSSEGNDYEEQFPPLGISKNKSGKGSGPSMVDLGSTNLSTTSKSSQRIQEEAKGPTVEVGTGTCSKHKGNGSRKSTNLSTPNNSSQFQSWTSGKDAMSLNRNFEPKNKDKGPRRRLVLPHDIYAPVEKRNHITNFSTPSQRSKSRNWTIRKDDLSLKRNQGYLGRKNRDQSPKRRQELPFDICFRRNDRRITDDFVEEEANGEETEQIVELSNKHRVLRPGMVLLKHFLTHDAQVDIVKTCRELGVEPKGFYRPGYGDGSKLRLQMMCLGRNWDPQTKYGINIEKDSEPPKIPEMFGLLVEQAIREAQALIDSVSGKEDAESELPMMSPDICIVNFYTETGRLGLHQDRDESRESMKKGLPIVSFSIGDSAEFLYGEERDVEKAERVKLESGDVLIFGGESRMIFHGVKSIKPNSAPICLLHDSKLRTGRLNLTFRHF</sequence>
<evidence type="ECO:0000256" key="5">
    <source>
        <dbReference type="ARBA" id="ARBA00023004"/>
    </source>
</evidence>
<accession>A0A087G473</accession>
<dbReference type="AlphaFoldDB" id="A0A087G473"/>
<evidence type="ECO:0000256" key="6">
    <source>
        <dbReference type="PIRSR" id="PIRSR604574-2"/>
    </source>
</evidence>
<dbReference type="Gramene" id="KFK24675">
    <property type="protein sequence ID" value="KFK24675"/>
    <property type="gene ID" value="AALP_AA8G010300"/>
</dbReference>
<dbReference type="Gene3D" id="2.60.120.590">
    <property type="entry name" value="Alpha-ketoglutarate-dependent dioxygenase AlkB-like"/>
    <property type="match status" value="1"/>
</dbReference>
<dbReference type="OMA" id="ICFRRND"/>
<dbReference type="PANTHER" id="PTHR16557:SF10">
    <property type="entry name" value="2-OXOGLUTARATE-DEPENDENT DIOXYGENASE FAMILY PROTEIN"/>
    <property type="match status" value="1"/>
</dbReference>
<feature type="binding site" evidence="6">
    <location>
        <position position="438"/>
    </location>
    <ligand>
        <name>Fe cation</name>
        <dbReference type="ChEBI" id="CHEBI:24875"/>
        <note>catalytic</note>
    </ligand>
</feature>
<evidence type="ECO:0000259" key="8">
    <source>
        <dbReference type="PROSITE" id="PS51471"/>
    </source>
</evidence>
<comment type="similarity">
    <text evidence="1">Belongs to the alkB family.</text>
</comment>
<dbReference type="InterPro" id="IPR005123">
    <property type="entry name" value="Oxoglu/Fe-dep_dioxygenase_dom"/>
</dbReference>
<evidence type="ECO:0000313" key="9">
    <source>
        <dbReference type="EMBL" id="KFK24675.1"/>
    </source>
</evidence>
<dbReference type="GO" id="GO:0008198">
    <property type="term" value="F:ferrous iron binding"/>
    <property type="evidence" value="ECO:0007669"/>
    <property type="project" value="TreeGrafter"/>
</dbReference>
<keyword evidence="4" id="KW-0560">Oxidoreductase</keyword>
<comment type="cofactor">
    <cofactor evidence="6">
        <name>Fe(2+)</name>
        <dbReference type="ChEBI" id="CHEBI:29033"/>
    </cofactor>
    <text evidence="6">Binds 1 Fe(2+) ion per subunit.</text>
</comment>
<feature type="compositionally biased region" description="Polar residues" evidence="7">
    <location>
        <begin position="66"/>
        <end position="79"/>
    </location>
</feature>
<keyword evidence="10" id="KW-1185">Reference proteome</keyword>
<reference evidence="10" key="1">
    <citation type="journal article" date="2015" name="Nat. Plants">
        <title>Genome expansion of Arabis alpina linked with retrotransposition and reduced symmetric DNA methylation.</title>
        <authorList>
            <person name="Willing E.M."/>
            <person name="Rawat V."/>
            <person name="Mandakova T."/>
            <person name="Maumus F."/>
            <person name="James G.V."/>
            <person name="Nordstroem K.J."/>
            <person name="Becker C."/>
            <person name="Warthmann N."/>
            <person name="Chica C."/>
            <person name="Szarzynska B."/>
            <person name="Zytnicki M."/>
            <person name="Albani M.C."/>
            <person name="Kiefer C."/>
            <person name="Bergonzi S."/>
            <person name="Castaings L."/>
            <person name="Mateos J.L."/>
            <person name="Berns M.C."/>
            <person name="Bujdoso N."/>
            <person name="Piofczyk T."/>
            <person name="de Lorenzo L."/>
            <person name="Barrero-Sicilia C."/>
            <person name="Mateos I."/>
            <person name="Piednoel M."/>
            <person name="Hagmann J."/>
            <person name="Chen-Min-Tao R."/>
            <person name="Iglesias-Fernandez R."/>
            <person name="Schuster S.C."/>
            <person name="Alonso-Blanco C."/>
            <person name="Roudier F."/>
            <person name="Carbonero P."/>
            <person name="Paz-Ares J."/>
            <person name="Davis S.J."/>
            <person name="Pecinka A."/>
            <person name="Quesneville H."/>
            <person name="Colot V."/>
            <person name="Lysak M.A."/>
            <person name="Weigel D."/>
            <person name="Coupland G."/>
            <person name="Schneeberger K."/>
        </authorList>
    </citation>
    <scope>NUCLEOTIDE SEQUENCE [LARGE SCALE GENOMIC DNA]</scope>
    <source>
        <strain evidence="10">cv. Pajares</strain>
    </source>
</reference>
<dbReference type="Proteomes" id="UP000029120">
    <property type="component" value="Chromosome 8"/>
</dbReference>
<dbReference type="GO" id="GO:0005634">
    <property type="term" value="C:nucleus"/>
    <property type="evidence" value="ECO:0007669"/>
    <property type="project" value="EnsemblPlants"/>
</dbReference>
<proteinExistence type="inferred from homology"/>
<feature type="region of interest" description="Disordered" evidence="7">
    <location>
        <begin position="161"/>
        <end position="183"/>
    </location>
</feature>
<evidence type="ECO:0000256" key="7">
    <source>
        <dbReference type="SAM" id="MobiDB-lite"/>
    </source>
</evidence>
<evidence type="ECO:0000256" key="2">
    <source>
        <dbReference type="ARBA" id="ARBA00022723"/>
    </source>
</evidence>
<dbReference type="GO" id="GO:0010029">
    <property type="term" value="P:regulation of seed germination"/>
    <property type="evidence" value="ECO:0007669"/>
    <property type="project" value="EnsemblPlants"/>
</dbReference>
<keyword evidence="5 6" id="KW-0408">Iron</keyword>
<gene>
    <name evidence="9" type="ordered locus">AALP_Aa8g010300</name>
</gene>
<keyword evidence="3" id="KW-0223">Dioxygenase</keyword>
<evidence type="ECO:0000313" key="10">
    <source>
        <dbReference type="Proteomes" id="UP000029120"/>
    </source>
</evidence>
<dbReference type="SUPFAM" id="SSF51197">
    <property type="entry name" value="Clavaminate synthase-like"/>
    <property type="match status" value="1"/>
</dbReference>
<feature type="binding site" evidence="6">
    <location>
        <position position="380"/>
    </location>
    <ligand>
        <name>Fe cation</name>
        <dbReference type="ChEBI" id="CHEBI:24875"/>
        <note>catalytic</note>
    </ligand>
</feature>
<feature type="compositionally biased region" description="Polar residues" evidence="7">
    <location>
        <begin position="1"/>
        <end position="13"/>
    </location>
</feature>
<dbReference type="EMBL" id="CM002876">
    <property type="protein sequence ID" value="KFK24675.1"/>
    <property type="molecule type" value="Genomic_DNA"/>
</dbReference>
<feature type="compositionally biased region" description="Polar residues" evidence="7">
    <location>
        <begin position="104"/>
        <end position="124"/>
    </location>
</feature>
<dbReference type="GO" id="GO:0141131">
    <property type="term" value="F:DNA N6-methyladenine demethylase activity"/>
    <property type="evidence" value="ECO:0007669"/>
    <property type="project" value="EnsemblPlants"/>
</dbReference>
<dbReference type="SMR" id="A0A087G473"/>
<feature type="region of interest" description="Disordered" evidence="7">
    <location>
        <begin position="1"/>
        <end position="147"/>
    </location>
</feature>
<dbReference type="PROSITE" id="PS51471">
    <property type="entry name" value="FE2OG_OXY"/>
    <property type="match status" value="1"/>
</dbReference>
<dbReference type="GO" id="GO:0035513">
    <property type="term" value="P:oxidative RNA demethylation"/>
    <property type="evidence" value="ECO:0007669"/>
    <property type="project" value="TreeGrafter"/>
</dbReference>
<evidence type="ECO:0000256" key="1">
    <source>
        <dbReference type="ARBA" id="ARBA00007879"/>
    </source>
</evidence>
<organism evidence="9 10">
    <name type="scientific">Arabis alpina</name>
    <name type="common">Alpine rock-cress</name>
    <dbReference type="NCBI Taxonomy" id="50452"/>
    <lineage>
        <taxon>Eukaryota</taxon>
        <taxon>Viridiplantae</taxon>
        <taxon>Streptophyta</taxon>
        <taxon>Embryophyta</taxon>
        <taxon>Tracheophyta</taxon>
        <taxon>Spermatophyta</taxon>
        <taxon>Magnoliopsida</taxon>
        <taxon>eudicotyledons</taxon>
        <taxon>Gunneridae</taxon>
        <taxon>Pentapetalae</taxon>
        <taxon>rosids</taxon>
        <taxon>malvids</taxon>
        <taxon>Brassicales</taxon>
        <taxon>Brassicaceae</taxon>
        <taxon>Arabideae</taxon>
        <taxon>Arabis</taxon>
    </lineage>
</organism>
<name>A0A087G473_ARAAL</name>
<dbReference type="GO" id="GO:0009845">
    <property type="term" value="P:seed germination"/>
    <property type="evidence" value="ECO:0007669"/>
    <property type="project" value="EnsemblPlants"/>
</dbReference>
<dbReference type="InterPro" id="IPR004574">
    <property type="entry name" value="Alkb"/>
</dbReference>
<evidence type="ECO:0000256" key="4">
    <source>
        <dbReference type="ARBA" id="ARBA00023002"/>
    </source>
</evidence>
<dbReference type="InterPro" id="IPR037151">
    <property type="entry name" value="AlkB-like_sf"/>
</dbReference>
<dbReference type="GO" id="GO:0035516">
    <property type="term" value="F:broad specificity oxidative DNA demethylase activity"/>
    <property type="evidence" value="ECO:0007669"/>
    <property type="project" value="TreeGrafter"/>
</dbReference>
<dbReference type="GO" id="GO:0035515">
    <property type="term" value="F:oxidative RNA demethylase activity"/>
    <property type="evidence" value="ECO:0007669"/>
    <property type="project" value="TreeGrafter"/>
</dbReference>
<feature type="binding site" evidence="6">
    <location>
        <position position="378"/>
    </location>
    <ligand>
        <name>Fe cation</name>
        <dbReference type="ChEBI" id="CHEBI:24875"/>
        <note>catalytic</note>
    </ligand>
</feature>
<evidence type="ECO:0000256" key="3">
    <source>
        <dbReference type="ARBA" id="ARBA00022964"/>
    </source>
</evidence>
<dbReference type="eggNOG" id="KOG2731">
    <property type="taxonomic scope" value="Eukaryota"/>
</dbReference>
<dbReference type="Pfam" id="PF13532">
    <property type="entry name" value="2OG-FeII_Oxy_2"/>
    <property type="match status" value="1"/>
</dbReference>
<protein>
    <recommendedName>
        <fullName evidence="8">Fe2OG dioxygenase domain-containing protein</fullName>
    </recommendedName>
</protein>
<feature type="compositionally biased region" description="Polar residues" evidence="7">
    <location>
        <begin position="23"/>
        <end position="37"/>
    </location>
</feature>
<keyword evidence="2 6" id="KW-0479">Metal-binding</keyword>
<dbReference type="PANTHER" id="PTHR16557">
    <property type="entry name" value="ALKYLATED DNA REPAIR PROTEIN ALKB-RELATED"/>
    <property type="match status" value="1"/>
</dbReference>
<dbReference type="OrthoDB" id="6614653at2759"/>
<feature type="domain" description="Fe2OG dioxygenase" evidence="8">
    <location>
        <begin position="360"/>
        <end position="470"/>
    </location>
</feature>
<dbReference type="InterPro" id="IPR027450">
    <property type="entry name" value="AlkB-like"/>
</dbReference>
<feature type="compositionally biased region" description="Polar residues" evidence="7">
    <location>
        <begin position="164"/>
        <end position="179"/>
    </location>
</feature>